<evidence type="ECO:0008006" key="4">
    <source>
        <dbReference type="Google" id="ProtNLM"/>
    </source>
</evidence>
<comment type="caution">
    <text evidence="2">The sequence shown here is derived from an EMBL/GenBank/DDBJ whole genome shotgun (WGS) entry which is preliminary data.</text>
</comment>
<dbReference type="RefSeq" id="WP_154769847.1">
    <property type="nucleotide sequence ID" value="NZ_WLYK01000008.1"/>
</dbReference>
<dbReference type="InterPro" id="IPR012340">
    <property type="entry name" value="NA-bd_OB-fold"/>
</dbReference>
<keyword evidence="1" id="KW-0812">Transmembrane</keyword>
<feature type="transmembrane region" description="Helical" evidence="1">
    <location>
        <begin position="70"/>
        <end position="91"/>
    </location>
</feature>
<feature type="transmembrane region" description="Helical" evidence="1">
    <location>
        <begin position="42"/>
        <end position="63"/>
    </location>
</feature>
<dbReference type="Proteomes" id="UP000460221">
    <property type="component" value="Unassembled WGS sequence"/>
</dbReference>
<organism evidence="2 3">
    <name type="scientific">Nakamurella alba</name>
    <dbReference type="NCBI Taxonomy" id="2665158"/>
    <lineage>
        <taxon>Bacteria</taxon>
        <taxon>Bacillati</taxon>
        <taxon>Actinomycetota</taxon>
        <taxon>Actinomycetes</taxon>
        <taxon>Nakamurellales</taxon>
        <taxon>Nakamurellaceae</taxon>
        <taxon>Nakamurella</taxon>
    </lineage>
</organism>
<sequence length="173" mass="17379">MDPFVLTLLLVGAAGVVLLLLALVIGDFSHLGHPDADGPFSLPALCAFIGGGGFAGAIAATVLDGIPEAWRITGSIGIGLVAAVPLAWLVVRFAGALMRMRTDETLSDSHLMGALGVVISAIPAGGLGEVRLSVAGQQLKYNARAEDALAPGTPVYVIGTPSATSVEVVSVAP</sequence>
<name>A0A7K1FNT1_9ACTN</name>
<evidence type="ECO:0000313" key="3">
    <source>
        <dbReference type="Proteomes" id="UP000460221"/>
    </source>
</evidence>
<reference evidence="2 3" key="1">
    <citation type="submission" date="2019-11" db="EMBL/GenBank/DDBJ databases">
        <authorList>
            <person name="Jiang L.-Q."/>
        </authorList>
    </citation>
    <scope>NUCLEOTIDE SEQUENCE [LARGE SCALE GENOMIC DNA]</scope>
    <source>
        <strain evidence="2 3">YIM 132087</strain>
    </source>
</reference>
<accession>A0A7K1FNT1</accession>
<proteinExistence type="predicted"/>
<dbReference type="EMBL" id="WLYK01000008">
    <property type="protein sequence ID" value="MTD15825.1"/>
    <property type="molecule type" value="Genomic_DNA"/>
</dbReference>
<keyword evidence="1" id="KW-0472">Membrane</keyword>
<keyword evidence="1" id="KW-1133">Transmembrane helix</keyword>
<protein>
    <recommendedName>
        <fullName evidence="4">NfeD-like C-terminal domain-containing protein</fullName>
    </recommendedName>
</protein>
<dbReference type="AlphaFoldDB" id="A0A7K1FNT1"/>
<evidence type="ECO:0000256" key="1">
    <source>
        <dbReference type="SAM" id="Phobius"/>
    </source>
</evidence>
<dbReference type="Gene3D" id="2.40.50.140">
    <property type="entry name" value="Nucleic acid-binding proteins"/>
    <property type="match status" value="1"/>
</dbReference>
<keyword evidence="3" id="KW-1185">Reference proteome</keyword>
<gene>
    <name evidence="2" type="ORF">GIS00_17970</name>
</gene>
<evidence type="ECO:0000313" key="2">
    <source>
        <dbReference type="EMBL" id="MTD15825.1"/>
    </source>
</evidence>
<feature type="transmembrane region" description="Helical" evidence="1">
    <location>
        <begin position="111"/>
        <end position="130"/>
    </location>
</feature>